<reference evidence="4" key="1">
    <citation type="journal article" date="2020" name="BMC Genomics">
        <title>Correction to: Identification and distribution of gene clusters required for synthesis of sphingolipid metabolism inhibitors in diverse species of the filamentous fungus Fusarium.</title>
        <authorList>
            <person name="Kim H.S."/>
            <person name="Lohmar J.M."/>
            <person name="Busman M."/>
            <person name="Brown D.W."/>
            <person name="Naumann T.A."/>
            <person name="Divon H.H."/>
            <person name="Lysoe E."/>
            <person name="Uhlig S."/>
            <person name="Proctor R.H."/>
        </authorList>
    </citation>
    <scope>NUCLEOTIDE SEQUENCE</scope>
    <source>
        <strain evidence="4">NRRL 22465</strain>
    </source>
</reference>
<dbReference type="OrthoDB" id="10055769at2759"/>
<dbReference type="GO" id="GO:0030422">
    <property type="term" value="P:siRNA processing"/>
    <property type="evidence" value="ECO:0007669"/>
    <property type="project" value="TreeGrafter"/>
</dbReference>
<comment type="caution">
    <text evidence="4">The sequence shown here is derived from an EMBL/GenBank/DDBJ whole genome shotgun (WGS) entry which is preliminary data.</text>
</comment>
<protein>
    <recommendedName>
        <fullName evidence="1">RNA-dependent RNA polymerase</fullName>
        <ecNumber evidence="1">2.7.7.48</ecNumber>
    </recommendedName>
</protein>
<dbReference type="Pfam" id="PF05183">
    <property type="entry name" value="RdRP"/>
    <property type="match status" value="1"/>
</dbReference>
<dbReference type="GO" id="GO:0003968">
    <property type="term" value="F:RNA-directed RNA polymerase activity"/>
    <property type="evidence" value="ECO:0007669"/>
    <property type="project" value="UniProtKB-KW"/>
</dbReference>
<comment type="similarity">
    <text evidence="1">Belongs to the RdRP family.</text>
</comment>
<dbReference type="InterPro" id="IPR057596">
    <property type="entry name" value="RDRP_core"/>
</dbReference>
<feature type="region of interest" description="Disordered" evidence="2">
    <location>
        <begin position="89"/>
        <end position="117"/>
    </location>
</feature>
<proteinExistence type="inferred from homology"/>
<reference evidence="4" key="2">
    <citation type="submission" date="2020-05" db="EMBL/GenBank/DDBJ databases">
        <authorList>
            <person name="Kim H.-S."/>
            <person name="Proctor R.H."/>
            <person name="Brown D.W."/>
        </authorList>
    </citation>
    <scope>NUCLEOTIDE SEQUENCE</scope>
    <source>
        <strain evidence="4">NRRL 22465</strain>
    </source>
</reference>
<dbReference type="Gene3D" id="1.10.8.790">
    <property type="entry name" value="RNA-dependent RNA polymerase, slab domain, helical subdomain-like"/>
    <property type="match status" value="1"/>
</dbReference>
<name>A0A8H4XH97_9HYPO</name>
<dbReference type="GO" id="GO:0031380">
    <property type="term" value="C:nuclear RNA-directed RNA polymerase complex"/>
    <property type="evidence" value="ECO:0007669"/>
    <property type="project" value="TreeGrafter"/>
</dbReference>
<feature type="compositionally biased region" description="Low complexity" evidence="2">
    <location>
        <begin position="185"/>
        <end position="194"/>
    </location>
</feature>
<sequence>MSANLSSSRKLQAQDELNRTIRSLNSDFELQLQIPDPTQSPSKRRLLRRTEEQERAEAIYRRAHYLKFQDPSRLATCLGRFREQANEHLQHWVPKPRGDPDTTPIKSSFHDPHRSRLNSQERAQLQIFLLKLLQDDNIVNHQRSKYAKRKSDEFPDPGAKRTRNSTDGPGAGDSPSDSIDDIPVRTRASTRASAGRPERHDAASFNGFASTAASFSSQQPLSNKQSLSFGSRSINSSKVSLAPTVFSTATDDYAASTQATTIVSDHSFKDTQKSFSLRQYEYKPPVEVANGPQSRFSLRKFEYQAPSEVVLDEPVLPAPETPRPFIRPQPLDARRGEPIRSSSPATAYSSLPEMADLDTPILGSPFFPKEAPSCALTDRLRNIWPKFPIPGLNQAPIIILWELTRAAIHCQVDLAQWDLEYKPTDAWHKQSKFRGQILNHRLFVGQGLPPACDTAAWEAALGSFASQDKTVALLAEFVYGTDESDPLYRLKLHSPRLELGHRLGRRFGADRFMEIIMPSPTSRDAPDIIKQDEQGPGKIIKWLTDSIHYFVGRSWVPFFTRGAKKTIKDSQPPHKTITIMQERVYFFATDGINFGLPQDLFPSLEEAKSPAMRTKMRRSDLLNWAIGVERNASQPVPKLFSRLALSLSKTVPTTVVEQHQFRHQESLLGFRQDMSDREKALQKDMGDGIGRMSRGLARKVATHLGLQEAPCAFQARIGSAKGMWIVDVDDDGLDDNDWIETFPSQRKWKCDFEDIHHRTFEVREWSKELRPAALNQQFIPVLEARAPLPHLMREAISNHLVNGLREEIGGQLAAMTHPTNLRGWTHRGFDRSNLGHIPFLGALPERDEDIISYMLDAGFDATKCRYLRDLVWNSQKRQADLLKSKMNIKIPRSTYAYMVVDFAGVLEEGEVQLAFSSKFQADGESDTLLDGIDILVARAPAHFVSDIQKVKAVFRPALKRLKDVIVFSSKGKSPLADLLSGGDYDGDKAWVCWDPQIVANFTNAAKPIEPDLVKQGYLRKMNPSFQSILSTSHDVDSACTEFLHSAVSFSMQQSYLGIATVFKEKLCYFERGVNSERAVALSTLVSLLVDQAKQGLIFEREDYERLKRDMKMQSKDPEYQNDRSSRYVNRDGYVHILDHLKFNVAENTIGEALKIFSEALHVPGVQAWDKDLSRLCDEFESQRNDSKIIGRLMHTLHAQISEVTKEWKVSMAGSKIDYLNNEFATKVKELHQKWSSIQPPQELMTSRQVKPLLDSWNGDPALSKWELLKASTMFKLGYNYAYNMIWRLGGQQYAWMKAMRSRGGSDVSAVAVTAEMWSILRPDNKRIAVLHARRQLGHDSESLAALEEVAEYDENGTQIDDA</sequence>
<dbReference type="InterPro" id="IPR007855">
    <property type="entry name" value="RDRP"/>
</dbReference>
<keyword evidence="1" id="KW-0694">RNA-binding</keyword>
<gene>
    <name evidence="4" type="ORF">FZEAL_9027</name>
</gene>
<keyword evidence="5" id="KW-1185">Reference proteome</keyword>
<dbReference type="EC" id="2.7.7.48" evidence="1"/>
<feature type="compositionally biased region" description="Basic and acidic residues" evidence="2">
    <location>
        <begin position="89"/>
        <end position="100"/>
    </location>
</feature>
<evidence type="ECO:0000313" key="5">
    <source>
        <dbReference type="Proteomes" id="UP000635477"/>
    </source>
</evidence>
<organism evidence="4 5">
    <name type="scientific">Fusarium zealandicum</name>
    <dbReference type="NCBI Taxonomy" id="1053134"/>
    <lineage>
        <taxon>Eukaryota</taxon>
        <taxon>Fungi</taxon>
        <taxon>Dikarya</taxon>
        <taxon>Ascomycota</taxon>
        <taxon>Pezizomycotina</taxon>
        <taxon>Sordariomycetes</taxon>
        <taxon>Hypocreomycetidae</taxon>
        <taxon>Hypocreales</taxon>
        <taxon>Nectriaceae</taxon>
        <taxon>Fusarium</taxon>
        <taxon>Fusarium staphyleae species complex</taxon>
    </lineage>
</organism>
<feature type="domain" description="RDRP core" evidence="3">
    <location>
        <begin position="490"/>
        <end position="1144"/>
    </location>
</feature>
<dbReference type="PANTHER" id="PTHR23079">
    <property type="entry name" value="RNA-DEPENDENT RNA POLYMERASE"/>
    <property type="match status" value="1"/>
</dbReference>
<evidence type="ECO:0000256" key="1">
    <source>
        <dbReference type="RuleBase" id="RU363098"/>
    </source>
</evidence>
<feature type="region of interest" description="Disordered" evidence="2">
    <location>
        <begin position="320"/>
        <end position="347"/>
    </location>
</feature>
<keyword evidence="1" id="KW-0548">Nucleotidyltransferase</keyword>
<feature type="region of interest" description="Disordered" evidence="2">
    <location>
        <begin position="143"/>
        <end position="202"/>
    </location>
</feature>
<keyword evidence="1" id="KW-0696">RNA-directed RNA polymerase</keyword>
<accession>A0A8H4XH97</accession>
<dbReference type="GO" id="GO:0003723">
    <property type="term" value="F:RNA binding"/>
    <property type="evidence" value="ECO:0007669"/>
    <property type="project" value="UniProtKB-KW"/>
</dbReference>
<dbReference type="EMBL" id="JABEYC010000812">
    <property type="protein sequence ID" value="KAF4974034.1"/>
    <property type="molecule type" value="Genomic_DNA"/>
</dbReference>
<evidence type="ECO:0000256" key="2">
    <source>
        <dbReference type="SAM" id="MobiDB-lite"/>
    </source>
</evidence>
<evidence type="ECO:0000259" key="3">
    <source>
        <dbReference type="Pfam" id="PF05183"/>
    </source>
</evidence>
<dbReference type="PANTHER" id="PTHR23079:SF14">
    <property type="entry name" value="RNA-DEPENDENT RNA POLYMERASE"/>
    <property type="match status" value="1"/>
</dbReference>
<dbReference type="Proteomes" id="UP000635477">
    <property type="component" value="Unassembled WGS sequence"/>
</dbReference>
<keyword evidence="1" id="KW-0808">Transferase</keyword>
<evidence type="ECO:0000313" key="4">
    <source>
        <dbReference type="EMBL" id="KAF4974034.1"/>
    </source>
</evidence>
<comment type="catalytic activity">
    <reaction evidence="1">
        <text>RNA(n) + a ribonucleoside 5'-triphosphate = RNA(n+1) + diphosphate</text>
        <dbReference type="Rhea" id="RHEA:21248"/>
        <dbReference type="Rhea" id="RHEA-COMP:14527"/>
        <dbReference type="Rhea" id="RHEA-COMP:17342"/>
        <dbReference type="ChEBI" id="CHEBI:33019"/>
        <dbReference type="ChEBI" id="CHEBI:61557"/>
        <dbReference type="ChEBI" id="CHEBI:140395"/>
        <dbReference type="EC" id="2.7.7.48"/>
    </reaction>
</comment>